<keyword evidence="1" id="KW-0678">Repressor</keyword>
<dbReference type="InterPro" id="IPR000843">
    <property type="entry name" value="HTH_LacI"/>
</dbReference>
<evidence type="ECO:0000256" key="4">
    <source>
        <dbReference type="ARBA" id="ARBA00023163"/>
    </source>
</evidence>
<evidence type="ECO:0000313" key="7">
    <source>
        <dbReference type="EMBL" id="SFL07874.1"/>
    </source>
</evidence>
<keyword evidence="2" id="KW-0805">Transcription regulation</keyword>
<dbReference type="Gene3D" id="3.40.50.2300">
    <property type="match status" value="2"/>
</dbReference>
<evidence type="ECO:0000256" key="1">
    <source>
        <dbReference type="ARBA" id="ARBA00022491"/>
    </source>
</evidence>
<dbReference type="Pfam" id="PF00356">
    <property type="entry name" value="LacI"/>
    <property type="match status" value="1"/>
</dbReference>
<evidence type="ECO:0000259" key="5">
    <source>
        <dbReference type="PROSITE" id="PS50932"/>
    </source>
</evidence>
<feature type="domain" description="HTH cro/C1-type" evidence="6">
    <location>
        <begin position="9"/>
        <end position="52"/>
    </location>
</feature>
<dbReference type="InterPro" id="IPR001387">
    <property type="entry name" value="Cro/C1-type_HTH"/>
</dbReference>
<dbReference type="Gene3D" id="1.10.260.40">
    <property type="entry name" value="lambda repressor-like DNA-binding domains"/>
    <property type="match status" value="1"/>
</dbReference>
<protein>
    <submittedName>
        <fullName evidence="7">Transcriptional regulator, LacI family</fullName>
    </submittedName>
</protein>
<evidence type="ECO:0000256" key="3">
    <source>
        <dbReference type="ARBA" id="ARBA00023125"/>
    </source>
</evidence>
<sequence length="335" mass="37281">MSQGGLLATIKQVASKAGVSVSTVSRYITHKGYVSSEAEVKIKKAIQDLNYSPNISAQSLKSKKSNLVGLLLPDISNPFFPMLAKGVEEFLREKGYQLILGNVNEDREIIKSYLQFLVQSNAAGVITTVDFKEEFPEFDLPAVTVDRVGKKSEFGVFSDNSQGGLLAAKAAVEAGAQQIAVVRGPLTTDNTNERFSSSIAYLNQAAVNYQVFQSRSYDFSEIQAEAEKLLRKQKTLDTIILPSDVHAVAYMQEIHRINKRIPEDIQLIGYDDILMSKYVYPALSTIHQPAYEMGHEAAQLIYKLANHQPIDQKQIKLKVSYVERDSTRKNKGELK</sequence>
<organism evidence="7 8">
    <name type="scientific">Lactococcus garvieae</name>
    <dbReference type="NCBI Taxonomy" id="1363"/>
    <lineage>
        <taxon>Bacteria</taxon>
        <taxon>Bacillati</taxon>
        <taxon>Bacillota</taxon>
        <taxon>Bacilli</taxon>
        <taxon>Lactobacillales</taxon>
        <taxon>Streptococcaceae</taxon>
        <taxon>Lactococcus</taxon>
    </lineage>
</organism>
<dbReference type="AlphaFoldDB" id="A0A1I4EQB7"/>
<dbReference type="InterPro" id="IPR046335">
    <property type="entry name" value="LacI/GalR-like_sensor"/>
</dbReference>
<accession>A0A1I4EQB7</accession>
<dbReference type="Pfam" id="PF13377">
    <property type="entry name" value="Peripla_BP_3"/>
    <property type="match status" value="1"/>
</dbReference>
<evidence type="ECO:0000259" key="6">
    <source>
        <dbReference type="PROSITE" id="PS50943"/>
    </source>
</evidence>
<dbReference type="GO" id="GO:0003700">
    <property type="term" value="F:DNA-binding transcription factor activity"/>
    <property type="evidence" value="ECO:0007669"/>
    <property type="project" value="TreeGrafter"/>
</dbReference>
<dbReference type="PROSITE" id="PS50932">
    <property type="entry name" value="HTH_LACI_2"/>
    <property type="match status" value="1"/>
</dbReference>
<proteinExistence type="predicted"/>
<dbReference type="InterPro" id="IPR028082">
    <property type="entry name" value="Peripla_BP_I"/>
</dbReference>
<dbReference type="InterPro" id="IPR010982">
    <property type="entry name" value="Lambda_DNA-bd_dom_sf"/>
</dbReference>
<dbReference type="EMBL" id="FOTJ01000001">
    <property type="protein sequence ID" value="SFL07874.1"/>
    <property type="molecule type" value="Genomic_DNA"/>
</dbReference>
<gene>
    <name evidence="7" type="ORF">SAMN05216438_101128</name>
</gene>
<dbReference type="GO" id="GO:0000976">
    <property type="term" value="F:transcription cis-regulatory region binding"/>
    <property type="evidence" value="ECO:0007669"/>
    <property type="project" value="TreeGrafter"/>
</dbReference>
<dbReference type="PANTHER" id="PTHR30146">
    <property type="entry name" value="LACI-RELATED TRANSCRIPTIONAL REPRESSOR"/>
    <property type="match status" value="1"/>
</dbReference>
<keyword evidence="3" id="KW-0238">DNA-binding</keyword>
<feature type="domain" description="HTH lacI-type" evidence="5">
    <location>
        <begin position="8"/>
        <end position="62"/>
    </location>
</feature>
<dbReference type="CDD" id="cd06291">
    <property type="entry name" value="PBP1_Qymf-like"/>
    <property type="match status" value="1"/>
</dbReference>
<reference evidence="7 8" key="1">
    <citation type="submission" date="2016-10" db="EMBL/GenBank/DDBJ databases">
        <authorList>
            <person name="de Groot N.N."/>
        </authorList>
    </citation>
    <scope>NUCLEOTIDE SEQUENCE [LARGE SCALE GENOMIC DNA]</scope>
    <source>
        <strain evidence="7 8">M79</strain>
    </source>
</reference>
<dbReference type="PROSITE" id="PS50943">
    <property type="entry name" value="HTH_CROC1"/>
    <property type="match status" value="1"/>
</dbReference>
<dbReference type="SUPFAM" id="SSF47413">
    <property type="entry name" value="lambda repressor-like DNA-binding domains"/>
    <property type="match status" value="1"/>
</dbReference>
<evidence type="ECO:0000313" key="8">
    <source>
        <dbReference type="Proteomes" id="UP000181969"/>
    </source>
</evidence>
<dbReference type="PANTHER" id="PTHR30146:SF95">
    <property type="entry name" value="RIBOSE OPERON REPRESSOR"/>
    <property type="match status" value="1"/>
</dbReference>
<evidence type="ECO:0000256" key="2">
    <source>
        <dbReference type="ARBA" id="ARBA00023015"/>
    </source>
</evidence>
<name>A0A1I4EQB7_9LACT</name>
<dbReference type="Proteomes" id="UP000181969">
    <property type="component" value="Unassembled WGS sequence"/>
</dbReference>
<dbReference type="CDD" id="cd01392">
    <property type="entry name" value="HTH_LacI"/>
    <property type="match status" value="1"/>
</dbReference>
<dbReference type="SMART" id="SM00354">
    <property type="entry name" value="HTH_LACI"/>
    <property type="match status" value="1"/>
</dbReference>
<dbReference type="SUPFAM" id="SSF53822">
    <property type="entry name" value="Periplasmic binding protein-like I"/>
    <property type="match status" value="1"/>
</dbReference>
<keyword evidence="4" id="KW-0804">Transcription</keyword>